<gene>
    <name evidence="2" type="ORF">Scani_55120</name>
</gene>
<evidence type="ECO:0000313" key="3">
    <source>
        <dbReference type="Proteomes" id="UP000435837"/>
    </source>
</evidence>
<feature type="transmembrane region" description="Helical" evidence="1">
    <location>
        <begin position="60"/>
        <end position="80"/>
    </location>
</feature>
<organism evidence="2 3">
    <name type="scientific">Streptomyces caniferus</name>
    <dbReference type="NCBI Taxonomy" id="285557"/>
    <lineage>
        <taxon>Bacteria</taxon>
        <taxon>Bacillati</taxon>
        <taxon>Actinomycetota</taxon>
        <taxon>Actinomycetes</taxon>
        <taxon>Kitasatosporales</taxon>
        <taxon>Streptomycetaceae</taxon>
        <taxon>Streptomyces</taxon>
    </lineage>
</organism>
<comment type="caution">
    <text evidence="2">The sequence shown here is derived from an EMBL/GenBank/DDBJ whole genome shotgun (WGS) entry which is preliminary data.</text>
</comment>
<dbReference type="Proteomes" id="UP000435837">
    <property type="component" value="Unassembled WGS sequence"/>
</dbReference>
<evidence type="ECO:0000256" key="1">
    <source>
        <dbReference type="SAM" id="Phobius"/>
    </source>
</evidence>
<reference evidence="2 3" key="1">
    <citation type="submission" date="2019-12" db="EMBL/GenBank/DDBJ databases">
        <title>Whole genome shotgun sequence of Streptomyces caniferus NBRC 15389.</title>
        <authorList>
            <person name="Ichikawa N."/>
            <person name="Kimura A."/>
            <person name="Kitahashi Y."/>
            <person name="Komaki H."/>
            <person name="Tamura T."/>
        </authorList>
    </citation>
    <scope>NUCLEOTIDE SEQUENCE [LARGE SCALE GENOMIC DNA]</scope>
    <source>
        <strain evidence="2 3">NBRC 15389</strain>
    </source>
</reference>
<dbReference type="AlphaFoldDB" id="A0A640SEF9"/>
<accession>A0A640SEF9</accession>
<keyword evidence="1" id="KW-0472">Membrane</keyword>
<proteinExistence type="predicted"/>
<evidence type="ECO:0000313" key="2">
    <source>
        <dbReference type="EMBL" id="GFE09244.1"/>
    </source>
</evidence>
<sequence>MEKVLPLPLPLPHGLSPGHYGAIYRASALRPSAWRFPRRVQPVRRHPCSSPWLVDAARTLTPAVAVFVPAVAAAVFAPAVEGWVR</sequence>
<keyword evidence="1" id="KW-0812">Transmembrane</keyword>
<dbReference type="EMBL" id="BLIN01000005">
    <property type="protein sequence ID" value="GFE09244.1"/>
    <property type="molecule type" value="Genomic_DNA"/>
</dbReference>
<name>A0A640SEF9_9ACTN</name>
<keyword evidence="1" id="KW-1133">Transmembrane helix</keyword>
<protein>
    <submittedName>
        <fullName evidence="2">Uncharacterized protein</fullName>
    </submittedName>
</protein>